<dbReference type="RefSeq" id="WP_013124721.1">
    <property type="nucleotide sequence ID" value="NC_014158.1"/>
</dbReference>
<proteinExistence type="predicted"/>
<evidence type="ECO:0000313" key="4">
    <source>
        <dbReference type="Proteomes" id="UP000001213"/>
    </source>
</evidence>
<keyword evidence="2" id="KW-0472">Membrane</keyword>
<dbReference type="EMBL" id="CP001966">
    <property type="protein sequence ID" value="ADG76666.1"/>
    <property type="molecule type" value="Genomic_DNA"/>
</dbReference>
<reference evidence="4" key="1">
    <citation type="submission" date="2010-03" db="EMBL/GenBank/DDBJ databases">
        <title>The complete chromosome of Tsukamurella paurometabola DSM 20162.</title>
        <authorList>
            <consortium name="US DOE Joint Genome Institute (JGI-PGF)"/>
            <person name="Lucas S."/>
            <person name="Copeland A."/>
            <person name="Lapidus A."/>
            <person name="Glavina del Rio T."/>
            <person name="Dalin E."/>
            <person name="Tice H."/>
            <person name="Bruce D."/>
            <person name="Goodwin L."/>
            <person name="Pitluck S."/>
            <person name="Kyrpides N."/>
            <person name="Mavromatis K."/>
            <person name="Ivanova N."/>
            <person name="Mikhailova N."/>
            <person name="Munk A.C."/>
            <person name="Brettin T."/>
            <person name="Detter J.C."/>
            <person name="Tapia R."/>
            <person name="Han C."/>
            <person name="Larimer F."/>
            <person name="Land M."/>
            <person name="Hauser L."/>
            <person name="Markowitz V."/>
            <person name="Cheng J.-F."/>
            <person name="Hugenholtz P."/>
            <person name="Woyke T."/>
            <person name="Wu D."/>
            <person name="Jando M."/>
            <person name="Brambilla E."/>
            <person name="Klenk H.-P."/>
            <person name="Eisen J.A."/>
        </authorList>
    </citation>
    <scope>NUCLEOTIDE SEQUENCE [LARGE SCALE GENOMIC DNA]</scope>
    <source>
        <strain evidence="4">ATCC 8368 / DSM 20162 / CCUG 35730 / CIP 100753 / JCM 10117 / KCTC 9821 / NBRC 16120 / NCIMB 702349 / NCTC 13040</strain>
    </source>
</reference>
<evidence type="ECO:0000256" key="2">
    <source>
        <dbReference type="SAM" id="Phobius"/>
    </source>
</evidence>
<dbReference type="AlphaFoldDB" id="D5UPB4"/>
<sequence length="150" mass="15972">MGKHSSTRESPDVSAWLLVANPLCLLFGLYAVWTGAVIITGPATCDMKTMTAADVCATGRKLLDEQLLVDAAPTPPTDGKYRTYAQQQSFNRVAGPGRVIVGLVVVAGSLWLGLAQARGLQTRRELRRRQVRGAAAGQDNKGGLADTRPP</sequence>
<gene>
    <name evidence="3" type="ordered locus">Tpau_0012</name>
</gene>
<organism evidence="3 4">
    <name type="scientific">Tsukamurella paurometabola (strain ATCC 8368 / DSM 20162 / CCUG 35730 / CIP 100753 / JCM 10117 / KCTC 9821 / NBRC 16120 / NCIMB 702349 / NCTC 13040)</name>
    <name type="common">Corynebacterium paurometabolum</name>
    <dbReference type="NCBI Taxonomy" id="521096"/>
    <lineage>
        <taxon>Bacteria</taxon>
        <taxon>Bacillati</taxon>
        <taxon>Actinomycetota</taxon>
        <taxon>Actinomycetes</taxon>
        <taxon>Mycobacteriales</taxon>
        <taxon>Tsukamurellaceae</taxon>
        <taxon>Tsukamurella</taxon>
    </lineage>
</organism>
<feature type="region of interest" description="Disordered" evidence="1">
    <location>
        <begin position="128"/>
        <end position="150"/>
    </location>
</feature>
<accession>D5UPB4</accession>
<keyword evidence="2" id="KW-0812">Transmembrane</keyword>
<reference evidence="3 4" key="2">
    <citation type="journal article" date="2011" name="Stand. Genomic Sci.">
        <title>Complete genome sequence of Tsukamurella paurometabola type strain (no. 33).</title>
        <authorList>
            <person name="Munk A.C."/>
            <person name="Lapidus A."/>
            <person name="Lucas S."/>
            <person name="Nolan M."/>
            <person name="Tice H."/>
            <person name="Cheng J.F."/>
            <person name="Del Rio T.G."/>
            <person name="Goodwin L."/>
            <person name="Pitluck S."/>
            <person name="Liolios K."/>
            <person name="Huntemann M."/>
            <person name="Ivanova N."/>
            <person name="Mavromatis K."/>
            <person name="Mikhailova N."/>
            <person name="Pati A."/>
            <person name="Chen A."/>
            <person name="Palaniappan K."/>
            <person name="Tapia R."/>
            <person name="Han C."/>
            <person name="Land M."/>
            <person name="Hauser L."/>
            <person name="Chang Y.J."/>
            <person name="Jeffries C.D."/>
            <person name="Brettin T."/>
            <person name="Yasawong M."/>
            <person name="Brambilla E.M."/>
            <person name="Rohde M."/>
            <person name="Sikorski J."/>
            <person name="Goker M."/>
            <person name="Detter J.C."/>
            <person name="Woyke T."/>
            <person name="Bristow J."/>
            <person name="Eisen J.A."/>
            <person name="Markowitz V."/>
            <person name="Hugenholtz P."/>
            <person name="Kyrpides N.C."/>
            <person name="Klenk H.P."/>
        </authorList>
    </citation>
    <scope>NUCLEOTIDE SEQUENCE [LARGE SCALE GENOMIC DNA]</scope>
    <source>
        <strain evidence="4">ATCC 8368 / DSM 20162 / CCUG 35730 / CIP 100753 / JCM 10117 / KCTC 9821 / NBRC 16120 / NCIMB 702349 / NCTC 13040</strain>
    </source>
</reference>
<evidence type="ECO:0000313" key="3">
    <source>
        <dbReference type="EMBL" id="ADG76666.1"/>
    </source>
</evidence>
<feature type="transmembrane region" description="Helical" evidence="2">
    <location>
        <begin position="12"/>
        <end position="33"/>
    </location>
</feature>
<dbReference type="KEGG" id="tpr:Tpau_0012"/>
<protein>
    <submittedName>
        <fullName evidence="3">Uncharacterized protein</fullName>
    </submittedName>
</protein>
<dbReference type="Proteomes" id="UP000001213">
    <property type="component" value="Chromosome"/>
</dbReference>
<dbReference type="HOGENOM" id="CLU_1739712_0_0_11"/>
<evidence type="ECO:0000256" key="1">
    <source>
        <dbReference type="SAM" id="MobiDB-lite"/>
    </source>
</evidence>
<keyword evidence="2" id="KW-1133">Transmembrane helix</keyword>
<feature type="transmembrane region" description="Helical" evidence="2">
    <location>
        <begin position="99"/>
        <end position="120"/>
    </location>
</feature>
<keyword evidence="4" id="KW-1185">Reference proteome</keyword>
<name>D5UPB4_TSUPD</name>